<dbReference type="PIRSF" id="PIRSF016493">
    <property type="entry name" value="Glycyl_aminpptds"/>
    <property type="match status" value="1"/>
</dbReference>
<evidence type="ECO:0000259" key="2">
    <source>
        <dbReference type="Pfam" id="PF05299"/>
    </source>
</evidence>
<feature type="domain" description="Peptidase M61 N-terminal" evidence="3">
    <location>
        <begin position="81"/>
        <end position="249"/>
    </location>
</feature>
<name>A0A370K9R9_9GAMM</name>
<dbReference type="Proteomes" id="UP000254711">
    <property type="component" value="Unassembled WGS sequence"/>
</dbReference>
<organism evidence="4 5">
    <name type="scientific">Dyella solisilvae</name>
    <dbReference type="NCBI Taxonomy" id="1920168"/>
    <lineage>
        <taxon>Bacteria</taxon>
        <taxon>Pseudomonadati</taxon>
        <taxon>Pseudomonadota</taxon>
        <taxon>Gammaproteobacteria</taxon>
        <taxon>Lysobacterales</taxon>
        <taxon>Rhodanobacteraceae</taxon>
        <taxon>Dyella</taxon>
    </lineage>
</organism>
<keyword evidence="1" id="KW-0812">Transmembrane</keyword>
<dbReference type="InterPro" id="IPR027268">
    <property type="entry name" value="Peptidase_M4/M1_CTD_sf"/>
</dbReference>
<evidence type="ECO:0000313" key="5">
    <source>
        <dbReference type="Proteomes" id="UP000254711"/>
    </source>
</evidence>
<dbReference type="OrthoDB" id="9778516at2"/>
<dbReference type="Pfam" id="PF17899">
    <property type="entry name" value="Peptidase_M61_N"/>
    <property type="match status" value="1"/>
</dbReference>
<dbReference type="InterPro" id="IPR007963">
    <property type="entry name" value="Peptidase_M61_catalytic"/>
</dbReference>
<feature type="transmembrane region" description="Helical" evidence="1">
    <location>
        <begin position="31"/>
        <end position="52"/>
    </location>
</feature>
<keyword evidence="1" id="KW-0472">Membrane</keyword>
<dbReference type="AlphaFoldDB" id="A0A370K9R9"/>
<reference evidence="4 5" key="1">
    <citation type="submission" date="2018-07" db="EMBL/GenBank/DDBJ databases">
        <title>Dyella solisilvae sp. nov., isolated from the pine and broad-leaved mixed forest soil.</title>
        <authorList>
            <person name="Gao Z."/>
            <person name="Qiu L."/>
        </authorList>
    </citation>
    <scope>NUCLEOTIDE SEQUENCE [LARGE SCALE GENOMIC DNA]</scope>
    <source>
        <strain evidence="4 5">DHG54</strain>
    </source>
</reference>
<dbReference type="InterPro" id="IPR036034">
    <property type="entry name" value="PDZ_sf"/>
</dbReference>
<evidence type="ECO:0000256" key="1">
    <source>
        <dbReference type="SAM" id="Phobius"/>
    </source>
</evidence>
<gene>
    <name evidence="4" type="ORF">DVT68_00600</name>
</gene>
<dbReference type="Pfam" id="PF05299">
    <property type="entry name" value="Peptidase_M61"/>
    <property type="match status" value="1"/>
</dbReference>
<accession>A0A370K9R9</accession>
<dbReference type="EMBL" id="QQSY01000001">
    <property type="protein sequence ID" value="RDI99398.1"/>
    <property type="molecule type" value="Genomic_DNA"/>
</dbReference>
<dbReference type="InterPro" id="IPR040756">
    <property type="entry name" value="Peptidase_M61_N"/>
</dbReference>
<protein>
    <submittedName>
        <fullName evidence="4">M61 family peptidase</fullName>
    </submittedName>
</protein>
<feature type="domain" description="Peptidase M61 catalytic" evidence="2">
    <location>
        <begin position="349"/>
        <end position="465"/>
    </location>
</feature>
<dbReference type="SUPFAM" id="SSF50156">
    <property type="entry name" value="PDZ domain-like"/>
    <property type="match status" value="1"/>
</dbReference>
<dbReference type="InterPro" id="IPR024191">
    <property type="entry name" value="Peptidase_M61"/>
</dbReference>
<dbReference type="SUPFAM" id="SSF55486">
    <property type="entry name" value="Metalloproteases ('zincins'), catalytic domain"/>
    <property type="match status" value="1"/>
</dbReference>
<keyword evidence="5" id="KW-1185">Reference proteome</keyword>
<dbReference type="Gene3D" id="2.60.40.3650">
    <property type="match status" value="1"/>
</dbReference>
<evidence type="ECO:0000313" key="4">
    <source>
        <dbReference type="EMBL" id="RDI99398.1"/>
    </source>
</evidence>
<dbReference type="Gene3D" id="2.30.42.10">
    <property type="match status" value="1"/>
</dbReference>
<evidence type="ECO:0000259" key="3">
    <source>
        <dbReference type="Pfam" id="PF17899"/>
    </source>
</evidence>
<keyword evidence="1" id="KW-1133">Transmembrane helix</keyword>
<sequence>MTEPAVQARKISAFLVRVGQARRFLERGDRFSLRTVVAAAMLSALMTCSAIAQVGAGPIATPLPPALPTPMDAPFRGTIQLAVNATDTDHQIYSVHETIPVQTPGDTVLLYPEWETASHAPTATVAELAGLIVQVDGKPAEWARDPVDMHAFHVKVPNGASSITLDFQFLAPASANLLRPDMAMVPWHRVLLYPAGWYVRNIPVTATLTLPRGLTPYTALAFETNDTDELRFQPVMLDRLVDAPVYAGRFTRRILLNGDAAKPVALDMLADAKEDLAIRPSEIELTKRLILQSQKTFGTAPYRHYDIMVTLSDVLSPDGGGGGVEHLEEGENNLPAAYFTRAAEQLNNRDLIAHEYAHVWNGLWREPANLWSPTFNRPVDGSLLWVYEGQTEFWGRMMAARAGLRDHQQTLDKLAMDAANVARRSGRRWKDLQDSTNDAIYMAKRHIAWRDWQRREDYYPEGVLLWLDVDARLRELSHGKRSLDDFARLFFATDSTRSTKTYTFQNVCDALNQVSPDDWAAFLNRHLLSHSTEDAIAGLARAGWKLTFNDTPTETFLQDEKGAGAINLDDSIGLQVGEDGRIQSVQWDSPAFQAGLSPGVRITDVGGEAFSTRALIGAVQSSPSKPISLSVKMGGNPRTVAIDYHGGLRYPHLERIDGTPDRLSDLLKAR</sequence>
<dbReference type="Gene3D" id="1.10.390.10">
    <property type="entry name" value="Neutral Protease Domain 2"/>
    <property type="match status" value="1"/>
</dbReference>
<dbReference type="RefSeq" id="WP_114823140.1">
    <property type="nucleotide sequence ID" value="NZ_QQSY01000001.1"/>
</dbReference>
<comment type="caution">
    <text evidence="4">The sequence shown here is derived from an EMBL/GenBank/DDBJ whole genome shotgun (WGS) entry which is preliminary data.</text>
</comment>
<proteinExistence type="predicted"/>